<dbReference type="AlphaFoldDB" id="A0A7J6MUG7"/>
<sequence>MTPLAHSRLLYYANRSESLCEEPPDAGPAARPGDLQLMLLRFDRATVRILKAGSVVKARHAMQWSTFPSLLPLFDSIRRALACHRKSSDTLERYRDMLVGIRQADEYIMRARVNDVPVEVLQLIRVWREYCCHRFAWGLTSTEEMGWLQTKLMRLMQRCGHTLTVLDPLAATGWHAYLMDVVGSTVSFQVSDSCPAPVHLQWASCPVLCREALEAVRATPTADVLWLSWPPHEPDDLAFNLLSAFPGRAIVYIGEWPSASTTSVSRGARMFFEAIRSDWVKIAKRKGEVNWPGEASRQQPGGEPREARASFVIGTCGDIICIPHFRAWQRKQGQHSEDTVQQCPVCRHNGVRFRLSMDQSEFMTMKRNGSVCVALLGYGMKEALAHVKQALRFWEHHHHHHHHHHRRDASFEDNSSSRHRSQMQQSLVEESKKLLDTLRGIEQRKTETKRKIEESRRETAELNGRLEAMERAKDKERRKNSRPLHRQRQDTKRHALDNDELGRWDARCGSIEQSQRPLQLHARRSDIGKAARGAGSSVSHCSGTLDEEILRKLGTGERGDLSSLMVQPQRHHARDGNTHGRGGGRHNYERATSDLCSSISTGQTAGGHGHVGLVTQAAPSVGRDSRNWYINTLYVRHEFDDCLEFIEECLTESKGLNQYALYYKALIHRQQGDIRSSLQLFQAAACLDPLNVRPVDYLKHVGKSLSLLGQHQAAIEVSWALAQCECPVRVALVTTTCYQIYTEALKHEPEDWELYFNIGMCQKYLGDHQTAINSFRAANEIQRHDATFTEIAEMDAREGASEDAIETYNEALEFSPENTSILTRLGVLLLKTGDSYRAFECLGNSLVYDPKDPRTILAAGSVIQDHGDVDVALVKYRVAAVQTPSSAELWNNVGMCFFEKRKVVAAIACLKRAVSLEPFQWKVHFNLGLLHLYTGQYASAFAFFSAALNLEPEPSLVYMYLGITLSRLDDYTNSRNAYARAIGTATPTEDDPTPTAITHLNCCITAFNHGDFGEAKKHFLIFDGLYRTIEEDNGGAEEHHPDLLPGFPDAVEKRDIMGALLLGRENS</sequence>
<evidence type="ECO:0000256" key="5">
    <source>
        <dbReference type="SAM" id="MobiDB-lite"/>
    </source>
</evidence>
<feature type="repeat" description="TPR" evidence="4">
    <location>
        <begin position="887"/>
        <end position="920"/>
    </location>
</feature>
<dbReference type="InterPro" id="IPR019734">
    <property type="entry name" value="TPR_rpt"/>
</dbReference>
<dbReference type="Gene3D" id="1.25.40.10">
    <property type="entry name" value="Tetratricopeptide repeat domain"/>
    <property type="match status" value="2"/>
</dbReference>
<proteinExistence type="inferred from homology"/>
<dbReference type="SMART" id="SM00028">
    <property type="entry name" value="TPR"/>
    <property type="match status" value="7"/>
</dbReference>
<dbReference type="GO" id="GO:0036064">
    <property type="term" value="C:ciliary basal body"/>
    <property type="evidence" value="ECO:0007669"/>
    <property type="project" value="TreeGrafter"/>
</dbReference>
<dbReference type="GO" id="GO:0061512">
    <property type="term" value="P:protein localization to cilium"/>
    <property type="evidence" value="ECO:0007669"/>
    <property type="project" value="TreeGrafter"/>
</dbReference>
<gene>
    <name evidence="6" type="ORF">FOL46_002992</name>
</gene>
<protein>
    <recommendedName>
        <fullName evidence="8">Bardet-Biedl syndrome 4 protein</fullName>
    </recommendedName>
</protein>
<evidence type="ECO:0000313" key="7">
    <source>
        <dbReference type="Proteomes" id="UP000572268"/>
    </source>
</evidence>
<feature type="region of interest" description="Disordered" evidence="5">
    <location>
        <begin position="439"/>
        <end position="497"/>
    </location>
</feature>
<feature type="region of interest" description="Disordered" evidence="5">
    <location>
        <begin position="565"/>
        <end position="586"/>
    </location>
</feature>
<evidence type="ECO:0008006" key="8">
    <source>
        <dbReference type="Google" id="ProtNLM"/>
    </source>
</evidence>
<feature type="compositionally biased region" description="Basic and acidic residues" evidence="5">
    <location>
        <begin position="439"/>
        <end position="460"/>
    </location>
</feature>
<reference evidence="6 7" key="1">
    <citation type="submission" date="2020-04" db="EMBL/GenBank/DDBJ databases">
        <title>Perkinsus olseni comparative genomics.</title>
        <authorList>
            <person name="Bogema D.R."/>
        </authorList>
    </citation>
    <scope>NUCLEOTIDE SEQUENCE [LARGE SCALE GENOMIC DNA]</scope>
    <source>
        <strain evidence="6">ATCC PRA-31</strain>
    </source>
</reference>
<dbReference type="PANTHER" id="PTHR44186:SF1">
    <property type="entry name" value="BARDET-BIEDL SYNDROME 4 PROTEIN"/>
    <property type="match status" value="1"/>
</dbReference>
<evidence type="ECO:0000256" key="1">
    <source>
        <dbReference type="ARBA" id="ARBA00022737"/>
    </source>
</evidence>
<evidence type="ECO:0000256" key="4">
    <source>
        <dbReference type="PROSITE-ProRule" id="PRU00339"/>
    </source>
</evidence>
<evidence type="ECO:0000313" key="6">
    <source>
        <dbReference type="EMBL" id="KAF4675076.1"/>
    </source>
</evidence>
<dbReference type="Pfam" id="PF13432">
    <property type="entry name" value="TPR_16"/>
    <property type="match status" value="1"/>
</dbReference>
<dbReference type="Proteomes" id="UP000572268">
    <property type="component" value="Unassembled WGS sequence"/>
</dbReference>
<comment type="caution">
    <text evidence="6">The sequence shown here is derived from an EMBL/GenBank/DDBJ whole genome shotgun (WGS) entry which is preliminary data.</text>
</comment>
<feature type="compositionally biased region" description="Basic and acidic residues" evidence="5">
    <location>
        <begin position="467"/>
        <end position="477"/>
    </location>
</feature>
<feature type="repeat" description="TPR" evidence="4">
    <location>
        <begin position="785"/>
        <end position="818"/>
    </location>
</feature>
<evidence type="ECO:0000256" key="3">
    <source>
        <dbReference type="ARBA" id="ARBA00023778"/>
    </source>
</evidence>
<dbReference type="SUPFAM" id="SSF48452">
    <property type="entry name" value="TPR-like"/>
    <property type="match status" value="1"/>
</dbReference>
<feature type="compositionally biased region" description="Basic and acidic residues" evidence="5">
    <location>
        <begin position="487"/>
        <end position="497"/>
    </location>
</feature>
<organism evidence="6 7">
    <name type="scientific">Perkinsus olseni</name>
    <name type="common">Perkinsus atlanticus</name>
    <dbReference type="NCBI Taxonomy" id="32597"/>
    <lineage>
        <taxon>Eukaryota</taxon>
        <taxon>Sar</taxon>
        <taxon>Alveolata</taxon>
        <taxon>Perkinsozoa</taxon>
        <taxon>Perkinsea</taxon>
        <taxon>Perkinsida</taxon>
        <taxon>Perkinsidae</taxon>
        <taxon>Perkinsus</taxon>
    </lineage>
</organism>
<feature type="region of interest" description="Disordered" evidence="5">
    <location>
        <begin position="398"/>
        <end position="427"/>
    </location>
</feature>
<dbReference type="EMBL" id="JABANN010000020">
    <property type="protein sequence ID" value="KAF4675076.1"/>
    <property type="molecule type" value="Genomic_DNA"/>
</dbReference>
<feature type="repeat" description="TPR" evidence="4">
    <location>
        <begin position="819"/>
        <end position="852"/>
    </location>
</feature>
<dbReference type="PANTHER" id="PTHR44186">
    <property type="match status" value="1"/>
</dbReference>
<name>A0A7J6MUG7_PEROL</name>
<keyword evidence="2 4" id="KW-0802">TPR repeat</keyword>
<dbReference type="Pfam" id="PF13181">
    <property type="entry name" value="TPR_8"/>
    <property type="match status" value="1"/>
</dbReference>
<dbReference type="InterPro" id="IPR011990">
    <property type="entry name" value="TPR-like_helical_dom_sf"/>
</dbReference>
<dbReference type="PROSITE" id="PS50005">
    <property type="entry name" value="TPR"/>
    <property type="match status" value="4"/>
</dbReference>
<feature type="compositionally biased region" description="Basic residues" evidence="5">
    <location>
        <begin position="398"/>
        <end position="407"/>
    </location>
</feature>
<evidence type="ECO:0000256" key="2">
    <source>
        <dbReference type="ARBA" id="ARBA00022803"/>
    </source>
</evidence>
<keyword evidence="1" id="KW-0677">Repeat</keyword>
<dbReference type="GO" id="GO:0060271">
    <property type="term" value="P:cilium assembly"/>
    <property type="evidence" value="ECO:0007669"/>
    <property type="project" value="TreeGrafter"/>
</dbReference>
<comment type="similarity">
    <text evidence="3">Belongs to the BBS4 family.</text>
</comment>
<accession>A0A7J6MUG7</accession>
<feature type="repeat" description="TPR" evidence="4">
    <location>
        <begin position="921"/>
        <end position="954"/>
    </location>
</feature>